<dbReference type="PANTHER" id="PTHR43065:SF42">
    <property type="entry name" value="TWO-COMPONENT SENSOR PPRA"/>
    <property type="match status" value="1"/>
</dbReference>
<dbReference type="InterPro" id="IPR003594">
    <property type="entry name" value="HATPase_dom"/>
</dbReference>
<evidence type="ECO:0000256" key="12">
    <source>
        <dbReference type="SAM" id="MobiDB-lite"/>
    </source>
</evidence>
<gene>
    <name evidence="17" type="ORF">GCM10010201_05780</name>
</gene>
<evidence type="ECO:0000256" key="8">
    <source>
        <dbReference type="ARBA" id="ARBA00022840"/>
    </source>
</evidence>
<dbReference type="Gene3D" id="3.30.565.10">
    <property type="entry name" value="Histidine kinase-like ATPase, C-terminal domain"/>
    <property type="match status" value="1"/>
</dbReference>
<keyword evidence="5" id="KW-0808">Transferase</keyword>
<dbReference type="Gene3D" id="3.40.50.2300">
    <property type="match status" value="1"/>
</dbReference>
<accession>A0ABP6AGQ0</accession>
<feature type="coiled-coil region" evidence="11">
    <location>
        <begin position="370"/>
        <end position="399"/>
    </location>
</feature>
<dbReference type="InterPro" id="IPR003661">
    <property type="entry name" value="HisK_dim/P_dom"/>
</dbReference>
<evidence type="ECO:0000256" key="11">
    <source>
        <dbReference type="SAM" id="Coils"/>
    </source>
</evidence>
<evidence type="ECO:0000259" key="14">
    <source>
        <dbReference type="PROSITE" id="PS50110"/>
    </source>
</evidence>
<dbReference type="SMART" id="SM00448">
    <property type="entry name" value="REC"/>
    <property type="match status" value="1"/>
</dbReference>
<dbReference type="InterPro" id="IPR001610">
    <property type="entry name" value="PAC"/>
</dbReference>
<dbReference type="PANTHER" id="PTHR43065">
    <property type="entry name" value="SENSOR HISTIDINE KINASE"/>
    <property type="match status" value="1"/>
</dbReference>
<dbReference type="InterPro" id="IPR001789">
    <property type="entry name" value="Sig_transdc_resp-reg_receiver"/>
</dbReference>
<dbReference type="Pfam" id="PF13426">
    <property type="entry name" value="PAS_9"/>
    <property type="match status" value="2"/>
</dbReference>
<feature type="modified residue" description="4-aspartylphosphate" evidence="10">
    <location>
        <position position="710"/>
    </location>
</feature>
<dbReference type="InterPro" id="IPR004358">
    <property type="entry name" value="Sig_transdc_His_kin-like_C"/>
</dbReference>
<dbReference type="InterPro" id="IPR005467">
    <property type="entry name" value="His_kinase_dom"/>
</dbReference>
<dbReference type="Gene3D" id="3.30.450.20">
    <property type="entry name" value="PAS domain"/>
    <property type="match status" value="3"/>
</dbReference>
<dbReference type="SUPFAM" id="SSF55874">
    <property type="entry name" value="ATPase domain of HSP90 chaperone/DNA topoisomerase II/histidine kinase"/>
    <property type="match status" value="1"/>
</dbReference>
<dbReference type="InterPro" id="IPR036890">
    <property type="entry name" value="HATPase_C_sf"/>
</dbReference>
<keyword evidence="9" id="KW-0902">Two-component regulatory system</keyword>
<evidence type="ECO:0000256" key="1">
    <source>
        <dbReference type="ARBA" id="ARBA00000085"/>
    </source>
</evidence>
<dbReference type="GO" id="GO:0016301">
    <property type="term" value="F:kinase activity"/>
    <property type="evidence" value="ECO:0007669"/>
    <property type="project" value="UniProtKB-KW"/>
</dbReference>
<dbReference type="SMART" id="SM00388">
    <property type="entry name" value="HisKA"/>
    <property type="match status" value="1"/>
</dbReference>
<dbReference type="InterPro" id="IPR000014">
    <property type="entry name" value="PAS"/>
</dbReference>
<dbReference type="Pfam" id="PF00072">
    <property type="entry name" value="Response_reg"/>
    <property type="match status" value="1"/>
</dbReference>
<keyword evidence="7 17" id="KW-0418">Kinase</keyword>
<keyword evidence="4 10" id="KW-0597">Phosphoprotein</keyword>
<dbReference type="Gene3D" id="1.10.287.130">
    <property type="match status" value="1"/>
</dbReference>
<dbReference type="InterPro" id="IPR011006">
    <property type="entry name" value="CheY-like_superfamily"/>
</dbReference>
<dbReference type="SUPFAM" id="SSF47384">
    <property type="entry name" value="Homodimeric domain of signal transducing histidine kinase"/>
    <property type="match status" value="1"/>
</dbReference>
<dbReference type="InterPro" id="IPR013767">
    <property type="entry name" value="PAS_fold"/>
</dbReference>
<evidence type="ECO:0000256" key="5">
    <source>
        <dbReference type="ARBA" id="ARBA00022679"/>
    </source>
</evidence>
<feature type="domain" description="PAS" evidence="15">
    <location>
        <begin position="8"/>
        <end position="61"/>
    </location>
</feature>
<evidence type="ECO:0000259" key="16">
    <source>
        <dbReference type="PROSITE" id="PS50113"/>
    </source>
</evidence>
<keyword evidence="8" id="KW-0067">ATP-binding</keyword>
<dbReference type="PROSITE" id="PS50112">
    <property type="entry name" value="PAS"/>
    <property type="match status" value="3"/>
</dbReference>
<dbReference type="Pfam" id="PF00989">
    <property type="entry name" value="PAS"/>
    <property type="match status" value="1"/>
</dbReference>
<keyword evidence="6" id="KW-0547">Nucleotide-binding</keyword>
<protein>
    <recommendedName>
        <fullName evidence="3">histidine kinase</fullName>
        <ecNumber evidence="3">2.7.13.3</ecNumber>
    </recommendedName>
</protein>
<dbReference type="Pfam" id="PF02518">
    <property type="entry name" value="HATPase_c"/>
    <property type="match status" value="1"/>
</dbReference>
<evidence type="ECO:0000313" key="17">
    <source>
        <dbReference type="EMBL" id="GAA2513117.1"/>
    </source>
</evidence>
<dbReference type="PRINTS" id="PR00344">
    <property type="entry name" value="BCTRLSENSOR"/>
</dbReference>
<organism evidence="17 18">
    <name type="scientific">Pilimelia columellifera subsp. columellifera</name>
    <dbReference type="NCBI Taxonomy" id="706583"/>
    <lineage>
        <taxon>Bacteria</taxon>
        <taxon>Bacillati</taxon>
        <taxon>Actinomycetota</taxon>
        <taxon>Actinomycetes</taxon>
        <taxon>Micromonosporales</taxon>
        <taxon>Micromonosporaceae</taxon>
        <taxon>Pilimelia</taxon>
    </lineage>
</organism>
<evidence type="ECO:0000256" key="6">
    <source>
        <dbReference type="ARBA" id="ARBA00022741"/>
    </source>
</evidence>
<evidence type="ECO:0000256" key="7">
    <source>
        <dbReference type="ARBA" id="ARBA00022777"/>
    </source>
</evidence>
<feature type="domain" description="Histidine kinase" evidence="13">
    <location>
        <begin position="408"/>
        <end position="639"/>
    </location>
</feature>
<dbReference type="InterPro" id="IPR036097">
    <property type="entry name" value="HisK_dim/P_sf"/>
</dbReference>
<comment type="catalytic activity">
    <reaction evidence="1">
        <text>ATP + protein L-histidine = ADP + protein N-phospho-L-histidine.</text>
        <dbReference type="EC" id="2.7.13.3"/>
    </reaction>
</comment>
<feature type="domain" description="Response regulatory" evidence="14">
    <location>
        <begin position="659"/>
        <end position="775"/>
    </location>
</feature>
<dbReference type="SMART" id="SM00387">
    <property type="entry name" value="HATPase_c"/>
    <property type="match status" value="1"/>
</dbReference>
<feature type="domain" description="PAS" evidence="15">
    <location>
        <begin position="132"/>
        <end position="202"/>
    </location>
</feature>
<feature type="domain" description="PAS" evidence="15">
    <location>
        <begin position="251"/>
        <end position="296"/>
    </location>
</feature>
<dbReference type="InterPro" id="IPR000700">
    <property type="entry name" value="PAS-assoc_C"/>
</dbReference>
<keyword evidence="18" id="KW-1185">Reference proteome</keyword>
<feature type="domain" description="PAC" evidence="16">
    <location>
        <begin position="202"/>
        <end position="257"/>
    </location>
</feature>
<proteinExistence type="predicted"/>
<evidence type="ECO:0000256" key="9">
    <source>
        <dbReference type="ARBA" id="ARBA00023012"/>
    </source>
</evidence>
<evidence type="ECO:0000256" key="3">
    <source>
        <dbReference type="ARBA" id="ARBA00012438"/>
    </source>
</evidence>
<dbReference type="NCBIfam" id="TIGR00229">
    <property type="entry name" value="sensory_box"/>
    <property type="match status" value="3"/>
</dbReference>
<comment type="caution">
    <text evidence="17">The sequence shown here is derived from an EMBL/GenBank/DDBJ whole genome shotgun (WGS) entry which is preliminary data.</text>
</comment>
<dbReference type="SUPFAM" id="SSF52172">
    <property type="entry name" value="CheY-like"/>
    <property type="match status" value="1"/>
</dbReference>
<evidence type="ECO:0000256" key="10">
    <source>
        <dbReference type="PROSITE-ProRule" id="PRU00169"/>
    </source>
</evidence>
<dbReference type="EC" id="2.7.13.3" evidence="3"/>
<feature type="region of interest" description="Disordered" evidence="12">
    <location>
        <begin position="66"/>
        <end position="93"/>
    </location>
</feature>
<comment type="subcellular location">
    <subcellularLocation>
        <location evidence="2">Cell membrane</location>
    </subcellularLocation>
</comment>
<reference evidence="18" key="1">
    <citation type="journal article" date="2019" name="Int. J. Syst. Evol. Microbiol.">
        <title>The Global Catalogue of Microorganisms (GCM) 10K type strain sequencing project: providing services to taxonomists for standard genome sequencing and annotation.</title>
        <authorList>
            <consortium name="The Broad Institute Genomics Platform"/>
            <consortium name="The Broad Institute Genome Sequencing Center for Infectious Disease"/>
            <person name="Wu L."/>
            <person name="Ma J."/>
        </authorList>
    </citation>
    <scope>NUCLEOTIDE SEQUENCE [LARGE SCALE GENOMIC DNA]</scope>
    <source>
        <strain evidence="18">JCM 3367</strain>
    </source>
</reference>
<dbReference type="Pfam" id="PF00512">
    <property type="entry name" value="HisKA"/>
    <property type="match status" value="1"/>
</dbReference>
<evidence type="ECO:0000313" key="18">
    <source>
        <dbReference type="Proteomes" id="UP001499978"/>
    </source>
</evidence>
<dbReference type="PROSITE" id="PS50110">
    <property type="entry name" value="RESPONSE_REGULATORY"/>
    <property type="match status" value="1"/>
</dbReference>
<dbReference type="InterPro" id="IPR035965">
    <property type="entry name" value="PAS-like_dom_sf"/>
</dbReference>
<evidence type="ECO:0000256" key="4">
    <source>
        <dbReference type="ARBA" id="ARBA00022553"/>
    </source>
</evidence>
<dbReference type="PROSITE" id="PS50109">
    <property type="entry name" value="HIS_KIN"/>
    <property type="match status" value="1"/>
</dbReference>
<feature type="compositionally biased region" description="Basic and acidic residues" evidence="12">
    <location>
        <begin position="71"/>
        <end position="80"/>
    </location>
</feature>
<keyword evidence="11" id="KW-0175">Coiled coil</keyword>
<evidence type="ECO:0000256" key="2">
    <source>
        <dbReference type="ARBA" id="ARBA00004236"/>
    </source>
</evidence>
<dbReference type="SMART" id="SM00091">
    <property type="entry name" value="PAS"/>
    <property type="match status" value="3"/>
</dbReference>
<evidence type="ECO:0000259" key="15">
    <source>
        <dbReference type="PROSITE" id="PS50112"/>
    </source>
</evidence>
<name>A0ABP6AGQ0_9ACTN</name>
<evidence type="ECO:0000259" key="13">
    <source>
        <dbReference type="PROSITE" id="PS50109"/>
    </source>
</evidence>
<sequence>MEVPVEQNQLLTAQLLEAAPDAILLVDETGYIQLINAQAERLFGYRRDELVGELVEILVPDAARSQHPSHRHEYQLDGRPRPMGHGAPLAARRKGGTEFPAEISLSTIATPHGRMVAAAVRDVSDRLAQAQAQALLASIVESSHDAVVSRTLDGTITSWNAAAERIYGYPAAEIVGKRIFAIVPDDQHDQERELLDRIARGERIDRRRMRRRNADGRIMIVSVSISPVYDRLGRIIGAASVSRDLTKQELSEAKFQGLLEAAPDAIVGVAVDGRIVLANAQAEALLGYRRDELLGQPVETLVPTGNRPSHPQLRDRYFADPRPRPMGHNNKQLWARRKDGSEFPAEISLSSFESEDGLLVSASIRDVTDRIEATVERERLKAQAERERLESRLQQTQRLESLGQLAGGVAHDFNNLLGVILNYGEFIAEELNQAMDEGDLRWQDARRDLEQIQRAARRASALTHQLLTFGRREVVRPQVISLNAAVEEVQALLRRTLAEHVELSTSLGHDLWLVRADPGQLEQVLMNLAVNSRYAMPSGGRLVIETDNLEVDGAFQSQQPSVQPGRYVRLRVTDSGTGMPPEVAAHAFDPFFTTKPKGEGTGLGLATVYGIITQAGGHVWLRSETARGTTVTALFPVTDDAAEPPPPAVARPRRGRGETVLVVEDERALGEVTRRILERHNYVVLTTDNGPDALRLLEQPDRAIELLITDVIMPTMLGREVAERATALRPGLRVMFMSGYAEPVLTAQGTLDDGVVLLSKPFTETDLLAMVQEVLDRPVG</sequence>
<dbReference type="SMART" id="SM00086">
    <property type="entry name" value="PAC"/>
    <property type="match status" value="2"/>
</dbReference>
<dbReference type="EMBL" id="BAAARY010000001">
    <property type="protein sequence ID" value="GAA2513117.1"/>
    <property type="molecule type" value="Genomic_DNA"/>
</dbReference>
<dbReference type="CDD" id="cd00130">
    <property type="entry name" value="PAS"/>
    <property type="match status" value="3"/>
</dbReference>
<dbReference type="PROSITE" id="PS50113">
    <property type="entry name" value="PAC"/>
    <property type="match status" value="1"/>
</dbReference>
<dbReference type="SUPFAM" id="SSF55785">
    <property type="entry name" value="PYP-like sensor domain (PAS domain)"/>
    <property type="match status" value="3"/>
</dbReference>
<dbReference type="Proteomes" id="UP001499978">
    <property type="component" value="Unassembled WGS sequence"/>
</dbReference>